<reference evidence="2 3" key="1">
    <citation type="submission" date="2017-07" db="EMBL/GenBank/DDBJ databases">
        <authorList>
            <person name="Talla V."/>
            <person name="Backstrom N."/>
        </authorList>
    </citation>
    <scope>NUCLEOTIDE SEQUENCE [LARGE SCALE GENOMIC DNA]</scope>
</reference>
<keyword evidence="1" id="KW-0732">Signal</keyword>
<evidence type="ECO:0000313" key="2">
    <source>
        <dbReference type="EMBL" id="VVD00458.1"/>
    </source>
</evidence>
<sequence>MTVVAIVILLVSVLRFGLAQDYYEDRHKYEFRTQTGHLNEVPNKFEVKGSDAIPEFHKYLTEIQELARRDNLTIIYKVKVEAIDSNKKKVTKKLLKKSKVKKYNIPLKKKNMKLSNFEIILRKRINEISHKQINSADHTTTEKQRIVMTTKTPTMGKYKPIVSHVKTNYTKKRTVRPVRNKIITLTR</sequence>
<dbReference type="Proteomes" id="UP000324832">
    <property type="component" value="Unassembled WGS sequence"/>
</dbReference>
<evidence type="ECO:0000313" key="3">
    <source>
        <dbReference type="Proteomes" id="UP000324832"/>
    </source>
</evidence>
<organism evidence="2 3">
    <name type="scientific">Leptidea sinapis</name>
    <dbReference type="NCBI Taxonomy" id="189913"/>
    <lineage>
        <taxon>Eukaryota</taxon>
        <taxon>Metazoa</taxon>
        <taxon>Ecdysozoa</taxon>
        <taxon>Arthropoda</taxon>
        <taxon>Hexapoda</taxon>
        <taxon>Insecta</taxon>
        <taxon>Pterygota</taxon>
        <taxon>Neoptera</taxon>
        <taxon>Endopterygota</taxon>
        <taxon>Lepidoptera</taxon>
        <taxon>Glossata</taxon>
        <taxon>Ditrysia</taxon>
        <taxon>Papilionoidea</taxon>
        <taxon>Pieridae</taxon>
        <taxon>Dismorphiinae</taxon>
        <taxon>Leptidea</taxon>
    </lineage>
</organism>
<proteinExistence type="predicted"/>
<feature type="signal peptide" evidence="1">
    <location>
        <begin position="1"/>
        <end position="19"/>
    </location>
</feature>
<accession>A0A5E4QQ38</accession>
<protein>
    <submittedName>
        <fullName evidence="2">Uncharacterized protein</fullName>
    </submittedName>
</protein>
<gene>
    <name evidence="2" type="ORF">LSINAPIS_LOCUS11087</name>
</gene>
<name>A0A5E4QQ38_9NEOP</name>
<feature type="chain" id="PRO_5022676266" evidence="1">
    <location>
        <begin position="20"/>
        <end position="187"/>
    </location>
</feature>
<evidence type="ECO:0000256" key="1">
    <source>
        <dbReference type="SAM" id="SignalP"/>
    </source>
</evidence>
<dbReference type="EMBL" id="FZQP02004745">
    <property type="protein sequence ID" value="VVD00458.1"/>
    <property type="molecule type" value="Genomic_DNA"/>
</dbReference>
<keyword evidence="3" id="KW-1185">Reference proteome</keyword>
<dbReference type="AlphaFoldDB" id="A0A5E4QQ38"/>